<dbReference type="GO" id="GO:0071008">
    <property type="term" value="C:U2-type post-mRNA release spliceosomal complex"/>
    <property type="evidence" value="ECO:0007669"/>
    <property type="project" value="TreeGrafter"/>
</dbReference>
<gene>
    <name evidence="4" type="ORF">FH972_021482</name>
</gene>
<proteinExistence type="inferred from homology"/>
<dbReference type="EMBL" id="VIBQ01000009">
    <property type="protein sequence ID" value="KAB8337178.1"/>
    <property type="molecule type" value="Genomic_DNA"/>
</dbReference>
<comment type="caution">
    <text evidence="4">The sequence shown here is derived from an EMBL/GenBank/DDBJ whole genome shotgun (WGS) entry which is preliminary data.</text>
</comment>
<accession>A0A5N6KPG1</accession>
<feature type="compositionally biased region" description="Basic residues" evidence="2">
    <location>
        <begin position="105"/>
        <end position="116"/>
    </location>
</feature>
<feature type="region of interest" description="Disordered" evidence="2">
    <location>
        <begin position="626"/>
        <end position="655"/>
    </location>
</feature>
<dbReference type="Pfam" id="PF01585">
    <property type="entry name" value="G-patch"/>
    <property type="match status" value="1"/>
</dbReference>
<dbReference type="Proteomes" id="UP000327013">
    <property type="component" value="Unassembled WGS sequence"/>
</dbReference>
<dbReference type="PROSITE" id="PS50174">
    <property type="entry name" value="G_PATCH"/>
    <property type="match status" value="1"/>
</dbReference>
<feature type="region of interest" description="Disordered" evidence="2">
    <location>
        <begin position="1"/>
        <end position="132"/>
    </location>
</feature>
<feature type="domain" description="G-patch" evidence="3">
    <location>
        <begin position="28"/>
        <end position="74"/>
    </location>
</feature>
<dbReference type="GO" id="GO:0003676">
    <property type="term" value="F:nucleic acid binding"/>
    <property type="evidence" value="ECO:0007669"/>
    <property type="project" value="InterPro"/>
</dbReference>
<dbReference type="OrthoDB" id="585373at2759"/>
<organism evidence="4 5">
    <name type="scientific">Carpinus fangiana</name>
    <dbReference type="NCBI Taxonomy" id="176857"/>
    <lineage>
        <taxon>Eukaryota</taxon>
        <taxon>Viridiplantae</taxon>
        <taxon>Streptophyta</taxon>
        <taxon>Embryophyta</taxon>
        <taxon>Tracheophyta</taxon>
        <taxon>Spermatophyta</taxon>
        <taxon>Magnoliopsida</taxon>
        <taxon>eudicotyledons</taxon>
        <taxon>Gunneridae</taxon>
        <taxon>Pentapetalae</taxon>
        <taxon>rosids</taxon>
        <taxon>fabids</taxon>
        <taxon>Fagales</taxon>
        <taxon>Betulaceae</taxon>
        <taxon>Carpinus</taxon>
    </lineage>
</organism>
<feature type="compositionally biased region" description="Basic and acidic residues" evidence="2">
    <location>
        <begin position="72"/>
        <end position="96"/>
    </location>
</feature>
<dbReference type="InterPro" id="IPR000467">
    <property type="entry name" value="G_patch_dom"/>
</dbReference>
<evidence type="ECO:0000256" key="2">
    <source>
        <dbReference type="SAM" id="MobiDB-lite"/>
    </source>
</evidence>
<dbReference type="InterPro" id="IPR045211">
    <property type="entry name" value="TFP11/STIP/Ntr1"/>
</dbReference>
<comment type="similarity">
    <text evidence="1">Belongs to the TFP11/STIP family.</text>
</comment>
<protein>
    <recommendedName>
        <fullName evidence="3">G-patch domain-containing protein</fullName>
    </recommendedName>
</protein>
<dbReference type="InterPro" id="IPR022783">
    <property type="entry name" value="GCFC_dom"/>
</dbReference>
<dbReference type="SMART" id="SM00443">
    <property type="entry name" value="G_patch"/>
    <property type="match status" value="1"/>
</dbReference>
<reference evidence="4 5" key="1">
    <citation type="submission" date="2019-06" db="EMBL/GenBank/DDBJ databases">
        <title>A chromosomal-level reference genome of Carpinus fangiana (Coryloideae, Betulaceae).</title>
        <authorList>
            <person name="Yang X."/>
            <person name="Wang Z."/>
            <person name="Zhang L."/>
            <person name="Hao G."/>
            <person name="Liu J."/>
            <person name="Yang Y."/>
        </authorList>
    </citation>
    <scope>NUCLEOTIDE SEQUENCE [LARGE SCALE GENOMIC DNA]</scope>
    <source>
        <strain evidence="4">Cfa_2016G</strain>
        <tissue evidence="4">Leaf</tissue>
    </source>
</reference>
<dbReference type="PANTHER" id="PTHR23329">
    <property type="entry name" value="TUFTELIN-INTERACTING PROTEIN 11-RELATED"/>
    <property type="match status" value="1"/>
</dbReference>
<evidence type="ECO:0000256" key="1">
    <source>
        <dbReference type="ARBA" id="ARBA00010900"/>
    </source>
</evidence>
<dbReference type="Pfam" id="PF07842">
    <property type="entry name" value="GCFC"/>
    <property type="match status" value="1"/>
</dbReference>
<evidence type="ECO:0000313" key="4">
    <source>
        <dbReference type="EMBL" id="KAB8337178.1"/>
    </source>
</evidence>
<dbReference type="GO" id="GO:0000390">
    <property type="term" value="P:spliceosomal complex disassembly"/>
    <property type="evidence" value="ECO:0007669"/>
    <property type="project" value="InterPro"/>
</dbReference>
<evidence type="ECO:0000313" key="5">
    <source>
        <dbReference type="Proteomes" id="UP000327013"/>
    </source>
</evidence>
<name>A0A5N6KPG1_9ROSI</name>
<dbReference type="AlphaFoldDB" id="A0A5N6KPG1"/>
<evidence type="ECO:0000259" key="3">
    <source>
        <dbReference type="PROSITE" id="PS50174"/>
    </source>
</evidence>
<sequence>MEGQSPKRSADFTDGNVSKKPRLGSQSKMSFAERMMAKMGHKKGEGLGKDNSGIATPIEVKMRPQGVGVGAVKEKTPQAKAEARRQAERRGEKYEDSSDEEKEARRRRKEMAKKTRGSGFAPPGSAAVARPKQKFRTVEEIEAEEGLTVPNVFKSLIDMTGQQPRLLTSTAGLLGSQHTVSNHLVDSAKIAKSAQLELEAFADAWHDLQQRRKYVDMQQQQARRGTKGTWDETTRVQELCTAVEAISFDVKALSGPMNQRSLTTSTNALADRLANLSVEYGNYYSLEEFTVSTIAPAFKHHLNNWEPFGSNHEYLLSWFPAVLEKLKSLLNFQKSPEQMEDAELDGFDSGPRVATPYESMVLTLWLPKVRSAVVNDWSVHDAEPMLQLLQQWKPVLPMSVSDIVVNNFVVQKLTEALRRWRPASTNQEGDISRPHIWLFPWLPLLDEYHLDSRSSNGLAAEVKRKYRGAFATWDVSKGVTPGLDKWLEVRSLASELRKDLDLKLLPRLAHYLRDHLEVNPSDQDITPVEKVLLWQPFFRVETFGRVLLDTFFPKWLSVLHIWLTSDPNFEEVGQWFSWWQQEVFPAEVNEVPAVAAEWNRGLSMMNQALDMGPEKVKSELTAPVVSPDDATASTKEAAQTPVRVDETKAAGQRDQTVSKDDIATFKDILEDLCEQESLLMIPMRKAHPETGLPLFRITASASGTGGVQIYIKGDVAWAQNKKDRNTWEPIDVFEDGTLAALAEGK</sequence>
<dbReference type="PANTHER" id="PTHR23329:SF1">
    <property type="entry name" value="TUFTELIN-INTERACTING PROTEIN 11"/>
    <property type="match status" value="1"/>
</dbReference>
<keyword evidence="5" id="KW-1185">Reference proteome</keyword>